<dbReference type="PANTHER" id="PTHR33048:SF47">
    <property type="entry name" value="INTEGRAL MEMBRANE PROTEIN-RELATED"/>
    <property type="match status" value="1"/>
</dbReference>
<dbReference type="GeneID" id="19109786"/>
<feature type="compositionally biased region" description="Basic and acidic residues" evidence="6">
    <location>
        <begin position="336"/>
        <end position="360"/>
    </location>
</feature>
<feature type="transmembrane region" description="Helical" evidence="7">
    <location>
        <begin position="146"/>
        <end position="170"/>
    </location>
</feature>
<dbReference type="EMBL" id="KB445559">
    <property type="protein sequence ID" value="EMC93958.1"/>
    <property type="molecule type" value="Genomic_DNA"/>
</dbReference>
<accession>M2MR73</accession>
<name>M2MR73_BAUPA</name>
<evidence type="ECO:0000256" key="4">
    <source>
        <dbReference type="ARBA" id="ARBA00023136"/>
    </source>
</evidence>
<dbReference type="eggNOG" id="ENOG502SPG6">
    <property type="taxonomic scope" value="Eukaryota"/>
</dbReference>
<reference evidence="9 10" key="1">
    <citation type="journal article" date="2012" name="PLoS Pathog.">
        <title>Diverse lifestyles and strategies of plant pathogenesis encoded in the genomes of eighteen Dothideomycetes fungi.</title>
        <authorList>
            <person name="Ohm R.A."/>
            <person name="Feau N."/>
            <person name="Henrissat B."/>
            <person name="Schoch C.L."/>
            <person name="Horwitz B.A."/>
            <person name="Barry K.W."/>
            <person name="Condon B.J."/>
            <person name="Copeland A.C."/>
            <person name="Dhillon B."/>
            <person name="Glaser F."/>
            <person name="Hesse C.N."/>
            <person name="Kosti I."/>
            <person name="LaButti K."/>
            <person name="Lindquist E.A."/>
            <person name="Lucas S."/>
            <person name="Salamov A.A."/>
            <person name="Bradshaw R.E."/>
            <person name="Ciuffetti L."/>
            <person name="Hamelin R.C."/>
            <person name="Kema G.H.J."/>
            <person name="Lawrence C."/>
            <person name="Scott J.A."/>
            <person name="Spatafora J.W."/>
            <person name="Turgeon B.G."/>
            <person name="de Wit P.J.G.M."/>
            <person name="Zhong S."/>
            <person name="Goodwin S.B."/>
            <person name="Grigoriev I.V."/>
        </authorList>
    </citation>
    <scope>NUCLEOTIDE SEQUENCE [LARGE SCALE GENOMIC DNA]</scope>
    <source>
        <strain evidence="9 10">UAMH 10762</strain>
    </source>
</reference>
<feature type="transmembrane region" description="Helical" evidence="7">
    <location>
        <begin position="28"/>
        <end position="52"/>
    </location>
</feature>
<evidence type="ECO:0000256" key="6">
    <source>
        <dbReference type="SAM" id="MobiDB-lite"/>
    </source>
</evidence>
<dbReference type="AlphaFoldDB" id="M2MR73"/>
<keyword evidence="4 7" id="KW-0472">Membrane</keyword>
<comment type="subcellular location">
    <subcellularLocation>
        <location evidence="1">Membrane</location>
        <topology evidence="1">Multi-pass membrane protein</topology>
    </subcellularLocation>
</comment>
<sequence>MLVVMILATALRLSIRFLTTHIPGPDDAVLAVAMLFAVGEVVTVSLAVNAGLGKRAYLLDPVDVLHIEKYSYATNVLYLMVLGLAKASVLLLIWRLAVIRSQRVTVMVLSSLVALWMVASIFTVSFQCNLPQPWGYTTGKCVNLFAFWTTIGVFDILTDLALIALPTRVIWDLRMPWQKKSLVACAFSFRILVIFCQIARLTLLSQLAKSDDPNFDCVPYGTLNICQVMLTVITSAIPAWKPFMDRAATGMLGASLGQREGTYGVSDLGPSYIMEPYPLAVGSSLMASTNTSNGDELRRAPSSQTEVYPPTQRRSSAPFNDMLMIQKQVEYHIEYDDNDTELDRRGTTSDGAETDHRHSQAELIQAVT</sequence>
<keyword evidence="3 7" id="KW-1133">Transmembrane helix</keyword>
<dbReference type="RefSeq" id="XP_007678953.1">
    <property type="nucleotide sequence ID" value="XM_007680763.1"/>
</dbReference>
<dbReference type="OMA" id="KCFNIVA"/>
<evidence type="ECO:0000256" key="1">
    <source>
        <dbReference type="ARBA" id="ARBA00004141"/>
    </source>
</evidence>
<evidence type="ECO:0000313" key="10">
    <source>
        <dbReference type="Proteomes" id="UP000011761"/>
    </source>
</evidence>
<dbReference type="Pfam" id="PF20684">
    <property type="entry name" value="Fung_rhodopsin"/>
    <property type="match status" value="1"/>
</dbReference>
<evidence type="ECO:0000256" key="3">
    <source>
        <dbReference type="ARBA" id="ARBA00022989"/>
    </source>
</evidence>
<keyword evidence="2 7" id="KW-0812">Transmembrane</keyword>
<feature type="transmembrane region" description="Helical" evidence="7">
    <location>
        <begin position="72"/>
        <end position="94"/>
    </location>
</feature>
<dbReference type="InterPro" id="IPR049326">
    <property type="entry name" value="Rhodopsin_dom_fungi"/>
</dbReference>
<feature type="compositionally biased region" description="Polar residues" evidence="6">
    <location>
        <begin position="301"/>
        <end position="318"/>
    </location>
</feature>
<protein>
    <recommendedName>
        <fullName evidence="8">Rhodopsin domain-containing protein</fullName>
    </recommendedName>
</protein>
<dbReference type="KEGG" id="bcom:BAUCODRAFT_216315"/>
<evidence type="ECO:0000259" key="8">
    <source>
        <dbReference type="Pfam" id="PF20684"/>
    </source>
</evidence>
<evidence type="ECO:0000313" key="9">
    <source>
        <dbReference type="EMBL" id="EMC93958.1"/>
    </source>
</evidence>
<evidence type="ECO:0000256" key="5">
    <source>
        <dbReference type="ARBA" id="ARBA00038359"/>
    </source>
</evidence>
<dbReference type="OrthoDB" id="3897607at2759"/>
<feature type="transmembrane region" description="Helical" evidence="7">
    <location>
        <begin position="220"/>
        <end position="240"/>
    </location>
</feature>
<feature type="region of interest" description="Disordered" evidence="6">
    <location>
        <begin position="336"/>
        <end position="368"/>
    </location>
</feature>
<keyword evidence="10" id="KW-1185">Reference proteome</keyword>
<organism evidence="9 10">
    <name type="scientific">Baudoinia panamericana (strain UAMH 10762)</name>
    <name type="common">Angels' share fungus</name>
    <name type="synonym">Baudoinia compniacensis (strain UAMH 10762)</name>
    <dbReference type="NCBI Taxonomy" id="717646"/>
    <lineage>
        <taxon>Eukaryota</taxon>
        <taxon>Fungi</taxon>
        <taxon>Dikarya</taxon>
        <taxon>Ascomycota</taxon>
        <taxon>Pezizomycotina</taxon>
        <taxon>Dothideomycetes</taxon>
        <taxon>Dothideomycetidae</taxon>
        <taxon>Mycosphaerellales</taxon>
        <taxon>Teratosphaeriaceae</taxon>
        <taxon>Baudoinia</taxon>
    </lineage>
</organism>
<dbReference type="GO" id="GO:0016020">
    <property type="term" value="C:membrane"/>
    <property type="evidence" value="ECO:0007669"/>
    <property type="project" value="UniProtKB-SubCell"/>
</dbReference>
<dbReference type="STRING" id="717646.M2MR73"/>
<gene>
    <name evidence="9" type="ORF">BAUCODRAFT_216315</name>
</gene>
<feature type="region of interest" description="Disordered" evidence="6">
    <location>
        <begin position="288"/>
        <end position="320"/>
    </location>
</feature>
<dbReference type="HOGENOM" id="CLU_036632_5_1_1"/>
<evidence type="ECO:0000256" key="2">
    <source>
        <dbReference type="ARBA" id="ARBA00022692"/>
    </source>
</evidence>
<dbReference type="InterPro" id="IPR052337">
    <property type="entry name" value="SAT4-like"/>
</dbReference>
<dbReference type="PANTHER" id="PTHR33048">
    <property type="entry name" value="PTH11-LIKE INTEGRAL MEMBRANE PROTEIN (AFU_ORTHOLOGUE AFUA_5G11245)"/>
    <property type="match status" value="1"/>
</dbReference>
<feature type="transmembrane region" description="Helical" evidence="7">
    <location>
        <begin position="182"/>
        <end position="200"/>
    </location>
</feature>
<evidence type="ECO:0000256" key="7">
    <source>
        <dbReference type="SAM" id="Phobius"/>
    </source>
</evidence>
<dbReference type="Proteomes" id="UP000011761">
    <property type="component" value="Unassembled WGS sequence"/>
</dbReference>
<proteinExistence type="inferred from homology"/>
<comment type="similarity">
    <text evidence="5">Belongs to the SAT4 family.</text>
</comment>
<feature type="transmembrane region" description="Helical" evidence="7">
    <location>
        <begin position="106"/>
        <end position="126"/>
    </location>
</feature>
<feature type="domain" description="Rhodopsin" evidence="8">
    <location>
        <begin position="11"/>
        <end position="245"/>
    </location>
</feature>